<sequence length="216" mass="25197">MRITRNGNVQVPFESHLERDWLIRTDAFDFSLKSIVAQPRVHETKRGLPYRFEGKPRLWIPDFIRIRHGRDGLQDPPPVLVEVKPWIRIYPEHLNRHRQAELRAREKARWRTIRQTAYARGFGFELATEKEIRIEPSLLNAVTMRRCADGFFPEASERIGRLALLRLPPESGIPHLARVLPPDVDAFAVALRLAWRGEIVLDPSEVWTRTTSFVRA</sequence>
<evidence type="ECO:0000313" key="1">
    <source>
        <dbReference type="EMBL" id="BAR58121.1"/>
    </source>
</evidence>
<proteinExistence type="predicted"/>
<reference evidence="1 2" key="1">
    <citation type="submission" date="2014-11" db="EMBL/GenBank/DDBJ databases">
        <title>Symbiosis island explosion on the genome of extra-slow-growing strains of soybean bradyrhizobia with massive insertion sequences.</title>
        <authorList>
            <person name="Iida T."/>
            <person name="Minamisawa K."/>
        </authorList>
    </citation>
    <scope>NUCLEOTIDE SEQUENCE [LARGE SCALE GENOMIC DNA]</scope>
    <source>
        <strain evidence="1 2">NK6</strain>
    </source>
</reference>
<protein>
    <recommendedName>
        <fullName evidence="3">TnsA endonuclease N-terminal domain-containing protein</fullName>
    </recommendedName>
</protein>
<evidence type="ECO:0008006" key="3">
    <source>
        <dbReference type="Google" id="ProtNLM"/>
    </source>
</evidence>
<dbReference type="AlphaFoldDB" id="A0A0E4BQF4"/>
<accession>A0A0E4BQF4</accession>
<gene>
    <name evidence="1" type="ORF">NK6_4962</name>
</gene>
<organism evidence="1 2">
    <name type="scientific">Bradyrhizobium diazoefficiens</name>
    <dbReference type="NCBI Taxonomy" id="1355477"/>
    <lineage>
        <taxon>Bacteria</taxon>
        <taxon>Pseudomonadati</taxon>
        <taxon>Pseudomonadota</taxon>
        <taxon>Alphaproteobacteria</taxon>
        <taxon>Hyphomicrobiales</taxon>
        <taxon>Nitrobacteraceae</taxon>
        <taxon>Bradyrhizobium</taxon>
    </lineage>
</organism>
<name>A0A0E4BQF4_9BRAD</name>
<evidence type="ECO:0000313" key="2">
    <source>
        <dbReference type="Proteomes" id="UP000063308"/>
    </source>
</evidence>
<dbReference type="Proteomes" id="UP000063308">
    <property type="component" value="Chromosome"/>
</dbReference>
<dbReference type="EMBL" id="AP014685">
    <property type="protein sequence ID" value="BAR58121.1"/>
    <property type="molecule type" value="Genomic_DNA"/>
</dbReference>